<dbReference type="GO" id="GO:0000270">
    <property type="term" value="P:peptidoglycan metabolic process"/>
    <property type="evidence" value="ECO:0007669"/>
    <property type="project" value="TreeGrafter"/>
</dbReference>
<dbReference type="GO" id="GO:0043164">
    <property type="term" value="P:Gram-negative-bacterium-type cell wall biogenesis"/>
    <property type="evidence" value="ECO:0007669"/>
    <property type="project" value="TreeGrafter"/>
</dbReference>
<sequence length="183" mass="19127" precursor="true">MVRTLQAAGKIRGIGARGVVALTAAVGIGLSALPAAAAEPASQRQSPPNWIKASLWALDNSVPVVVFGARLSEDCSAPDVLGQRLNLAATFAKLHPRTTIIVTGGHTRAGCPAESSAMRTGLQMRGVKNPIIEESRAHTTLENAKYVSEMWPGARMIVATSADHADRASANLRSHGKDTVSLS</sequence>
<dbReference type="CDD" id="cd06259">
    <property type="entry name" value="YdcF-like"/>
    <property type="match status" value="1"/>
</dbReference>
<dbReference type="GO" id="GO:0005886">
    <property type="term" value="C:plasma membrane"/>
    <property type="evidence" value="ECO:0007669"/>
    <property type="project" value="TreeGrafter"/>
</dbReference>
<dbReference type="KEGG" id="cuo:CUROG_09580"/>
<dbReference type="InterPro" id="IPR051599">
    <property type="entry name" value="Cell_Envelope_Assoc"/>
</dbReference>
<dbReference type="PANTHER" id="PTHR30336:SF4">
    <property type="entry name" value="ENVELOPE BIOGENESIS FACTOR ELYC"/>
    <property type="match status" value="1"/>
</dbReference>
<dbReference type="InterPro" id="IPR003848">
    <property type="entry name" value="DUF218"/>
</dbReference>
<accession>A0A5J6ZE29</accession>
<dbReference type="PANTHER" id="PTHR30336">
    <property type="entry name" value="INNER MEMBRANE PROTEIN, PROBABLE PERMEASE"/>
    <property type="match status" value="1"/>
</dbReference>
<dbReference type="Proteomes" id="UP000326711">
    <property type="component" value="Chromosome"/>
</dbReference>
<organism evidence="2 3">
    <name type="scientific">Corynebacterium urogenitale</name>
    <dbReference type="NCBI Taxonomy" id="2487892"/>
    <lineage>
        <taxon>Bacteria</taxon>
        <taxon>Bacillati</taxon>
        <taxon>Actinomycetota</taxon>
        <taxon>Actinomycetes</taxon>
        <taxon>Mycobacteriales</taxon>
        <taxon>Corynebacteriaceae</taxon>
        <taxon>Corynebacterium</taxon>
    </lineage>
</organism>
<dbReference type="RefSeq" id="WP_151903518.1">
    <property type="nucleotide sequence ID" value="NZ_CP045032.1"/>
</dbReference>
<dbReference type="AlphaFoldDB" id="A0A5J6ZE29"/>
<evidence type="ECO:0000313" key="3">
    <source>
        <dbReference type="Proteomes" id="UP000326711"/>
    </source>
</evidence>
<evidence type="ECO:0000259" key="1">
    <source>
        <dbReference type="Pfam" id="PF02698"/>
    </source>
</evidence>
<proteinExistence type="predicted"/>
<reference evidence="3" key="1">
    <citation type="submission" date="2019-10" db="EMBL/GenBank/DDBJ databases">
        <title>Complete genome sequence of Corynebacterium urogenitalis DSM 108747, isolated from the genital tract of a cow.</title>
        <authorList>
            <person name="Ruckert C."/>
            <person name="Ballas P."/>
            <person name="Wagener K."/>
            <person name="Drillich M."/>
            <person name="Kaempfer P."/>
            <person name="Busse H.-J."/>
            <person name="Ehling-Schulz M."/>
        </authorList>
    </citation>
    <scope>NUCLEOTIDE SEQUENCE [LARGE SCALE GENOMIC DNA]</scope>
    <source>
        <strain evidence="3">LMM 1652</strain>
    </source>
</reference>
<dbReference type="OrthoDB" id="4408936at2"/>
<dbReference type="Pfam" id="PF02698">
    <property type="entry name" value="DUF218"/>
    <property type="match status" value="1"/>
</dbReference>
<feature type="domain" description="DUF218" evidence="1">
    <location>
        <begin position="64"/>
        <end position="176"/>
    </location>
</feature>
<name>A0A5J6ZE29_9CORY</name>
<protein>
    <recommendedName>
        <fullName evidence="1">DUF218 domain-containing protein</fullName>
    </recommendedName>
</protein>
<gene>
    <name evidence="2" type="ORF">CUROG_09580</name>
</gene>
<keyword evidence="3" id="KW-1185">Reference proteome</keyword>
<evidence type="ECO:0000313" key="2">
    <source>
        <dbReference type="EMBL" id="QFQ03260.1"/>
    </source>
</evidence>
<dbReference type="EMBL" id="CP045032">
    <property type="protein sequence ID" value="QFQ03260.1"/>
    <property type="molecule type" value="Genomic_DNA"/>
</dbReference>